<dbReference type="EMBL" id="JEMT01023993">
    <property type="protein sequence ID" value="EXX63317.1"/>
    <property type="molecule type" value="Genomic_DNA"/>
</dbReference>
<feature type="domain" description="FAD-binding PCMH-type" evidence="6">
    <location>
        <begin position="50"/>
        <end position="222"/>
    </location>
</feature>
<evidence type="ECO:0000256" key="4">
    <source>
        <dbReference type="ARBA" id="ARBA00022827"/>
    </source>
</evidence>
<dbReference type="GO" id="GO:0071949">
    <property type="term" value="F:FAD binding"/>
    <property type="evidence" value="ECO:0007669"/>
    <property type="project" value="InterPro"/>
</dbReference>
<protein>
    <recommendedName>
        <fullName evidence="6">FAD-binding PCMH-type domain-containing protein</fullName>
    </recommendedName>
</protein>
<dbReference type="InterPro" id="IPR006094">
    <property type="entry name" value="Oxid_FAD_bind_N"/>
</dbReference>
<name>A0A015J1B6_RHIIW</name>
<keyword evidence="3" id="KW-0285">Flavoprotein</keyword>
<keyword evidence="4" id="KW-0274">FAD</keyword>
<dbReference type="PANTHER" id="PTHR42973">
    <property type="entry name" value="BINDING OXIDOREDUCTASE, PUTATIVE (AFU_ORTHOLOGUE AFUA_1G17690)-RELATED"/>
    <property type="match status" value="1"/>
</dbReference>
<dbReference type="SUPFAM" id="SSF56176">
    <property type="entry name" value="FAD-binding/transporter-associated domain-like"/>
    <property type="match status" value="1"/>
</dbReference>
<dbReference type="InterPro" id="IPR036318">
    <property type="entry name" value="FAD-bd_PCMH-like_sf"/>
</dbReference>
<dbReference type="PANTHER" id="PTHR42973:SF39">
    <property type="entry name" value="FAD-BINDING PCMH-TYPE DOMAIN-CONTAINING PROTEIN"/>
    <property type="match status" value="1"/>
</dbReference>
<comment type="similarity">
    <text evidence="2">Belongs to the oxygen-dependent FAD-linked oxidoreductase family.</text>
</comment>
<dbReference type="PROSITE" id="PS51387">
    <property type="entry name" value="FAD_PCMH"/>
    <property type="match status" value="1"/>
</dbReference>
<dbReference type="HOGENOM" id="CLU_040056_0_0_1"/>
<dbReference type="STRING" id="1432141.A0A015J1B6"/>
<dbReference type="GO" id="GO:0016491">
    <property type="term" value="F:oxidoreductase activity"/>
    <property type="evidence" value="ECO:0007669"/>
    <property type="project" value="UniProtKB-KW"/>
</dbReference>
<keyword evidence="8" id="KW-1185">Reference proteome</keyword>
<dbReference type="Gene3D" id="3.40.462.20">
    <property type="match status" value="1"/>
</dbReference>
<dbReference type="OMA" id="QWVPFSK"/>
<dbReference type="InterPro" id="IPR016166">
    <property type="entry name" value="FAD-bd_PCMH"/>
</dbReference>
<dbReference type="Proteomes" id="UP000022910">
    <property type="component" value="Unassembled WGS sequence"/>
</dbReference>
<dbReference type="Pfam" id="PF08031">
    <property type="entry name" value="BBE"/>
    <property type="match status" value="1"/>
</dbReference>
<evidence type="ECO:0000256" key="1">
    <source>
        <dbReference type="ARBA" id="ARBA00001974"/>
    </source>
</evidence>
<dbReference type="InterPro" id="IPR016169">
    <property type="entry name" value="FAD-bd_PCMH_sub2"/>
</dbReference>
<reference evidence="7 8" key="1">
    <citation type="submission" date="2014-02" db="EMBL/GenBank/DDBJ databases">
        <title>Single nucleus genome sequencing reveals high similarity among nuclei of an endomycorrhizal fungus.</title>
        <authorList>
            <person name="Lin K."/>
            <person name="Geurts R."/>
            <person name="Zhang Z."/>
            <person name="Limpens E."/>
            <person name="Saunders D.G."/>
            <person name="Mu D."/>
            <person name="Pang E."/>
            <person name="Cao H."/>
            <person name="Cha H."/>
            <person name="Lin T."/>
            <person name="Zhou Q."/>
            <person name="Shang Y."/>
            <person name="Li Y."/>
            <person name="Ivanov S."/>
            <person name="Sharma T."/>
            <person name="Velzen R.V."/>
            <person name="Ruijter N.D."/>
            <person name="Aanen D.K."/>
            <person name="Win J."/>
            <person name="Kamoun S."/>
            <person name="Bisseling T."/>
            <person name="Huang S."/>
        </authorList>
    </citation>
    <scope>NUCLEOTIDE SEQUENCE [LARGE SCALE GENOMIC DNA]</scope>
    <source>
        <strain evidence="8">DAOM197198w</strain>
    </source>
</reference>
<keyword evidence="5" id="KW-0560">Oxidoreductase</keyword>
<evidence type="ECO:0000256" key="2">
    <source>
        <dbReference type="ARBA" id="ARBA00005466"/>
    </source>
</evidence>
<accession>A0A015J1B6</accession>
<dbReference type="InterPro" id="IPR012951">
    <property type="entry name" value="BBE"/>
</dbReference>
<dbReference type="OrthoDB" id="415825at2759"/>
<dbReference type="Pfam" id="PF01565">
    <property type="entry name" value="FAD_binding_4"/>
    <property type="match status" value="1"/>
</dbReference>
<organism evidence="7 8">
    <name type="scientific">Rhizophagus irregularis (strain DAOM 197198w)</name>
    <name type="common">Glomus intraradices</name>
    <dbReference type="NCBI Taxonomy" id="1432141"/>
    <lineage>
        <taxon>Eukaryota</taxon>
        <taxon>Fungi</taxon>
        <taxon>Fungi incertae sedis</taxon>
        <taxon>Mucoromycota</taxon>
        <taxon>Glomeromycotina</taxon>
        <taxon>Glomeromycetes</taxon>
        <taxon>Glomerales</taxon>
        <taxon>Glomeraceae</taxon>
        <taxon>Rhizophagus</taxon>
    </lineage>
</organism>
<evidence type="ECO:0000313" key="7">
    <source>
        <dbReference type="EMBL" id="EXX63317.1"/>
    </source>
</evidence>
<comment type="caution">
    <text evidence="7">The sequence shown here is derived from an EMBL/GenBank/DDBJ whole genome shotgun (WGS) entry which is preliminary data.</text>
</comment>
<dbReference type="SMR" id="A0A015J1B6"/>
<gene>
    <name evidence="7" type="ORF">RirG_153400</name>
</gene>
<evidence type="ECO:0000256" key="5">
    <source>
        <dbReference type="ARBA" id="ARBA00023002"/>
    </source>
</evidence>
<evidence type="ECO:0000256" key="3">
    <source>
        <dbReference type="ARBA" id="ARBA00022630"/>
    </source>
</evidence>
<evidence type="ECO:0000259" key="6">
    <source>
        <dbReference type="PROSITE" id="PS51387"/>
    </source>
</evidence>
<evidence type="ECO:0000313" key="8">
    <source>
        <dbReference type="Proteomes" id="UP000022910"/>
    </source>
</evidence>
<dbReference type="Gene3D" id="3.30.465.10">
    <property type="match status" value="1"/>
</dbReference>
<sequence length="599" mass="68142">MADIPIPEIVSEINNKHQFPEFKGKVIKRNDVDYDAQSYQYASSSHLEDGIIQPAAIIKAADDSDVIKAIKYASENKIAVAVRTGGHQYSGASSTSGKNIQLDLSQTYKDFDWDDENCTSVTLGISFPLGEFNAKLREKNRFVPHGQCQYVNLGGHIQTGGYGQLARSFGLFSDNVIKFRIITADGQVRWVAQGEDLFFAVLGGSPGNFGVLTHATLHVFRDQDYPNSRGLRAAYPYDRQRLKDLLDVMVEMVEDENFPADYDYCITVLSEPPVRTFELTYDMAHRKEGQQMVAWPPMIVVFAQWANLQGEKQTYNPDFFNKIKQVAGKGKVQVSDKEHTPMSTLTGHWIVPISREFELPYIKRTYSSNSNSQRLKEHKWTDWISDRIEDGRNWNYDKTSGPIDVGCNVAAQIQHFGGNNSRFNQNGKRNSTSFSWRDANILCTVDAFYHSYQYEQTIEWQKKNDEGVGKPEAAFCEHDRRVLWGSYDLDLSASHQYYYDQNPEGKYERLCKIKQKYDPSGVFTPNRFCIGLPVPVPADSKDGIKKRIKLSGSETAKERAAAIELAKVPQLSAEDRFWEMVSTERELGKTVPLWNIWRA</sequence>
<comment type="cofactor">
    <cofactor evidence="1">
        <name>FAD</name>
        <dbReference type="ChEBI" id="CHEBI:57692"/>
    </cofactor>
</comment>
<proteinExistence type="inferred from homology"/>
<dbReference type="AlphaFoldDB" id="A0A015J1B6"/>
<dbReference type="InterPro" id="IPR050416">
    <property type="entry name" value="FAD-linked_Oxidoreductase"/>
</dbReference>